<protein>
    <submittedName>
        <fullName evidence="6">SpoIIE family protein phosphatase</fullName>
    </submittedName>
</protein>
<sequence>MEPRHFCHAPGVTAVDESTGQILIAGTEDTFADWSVTAYLRELGYAVTIAATGQQALQKLRGKAFDLLLLAVNLPDMDGLHLLEGLHFAQGLHRPPVLILTTERDIVLAEQCLAHGADDLLRSPVKQVVFKKRLENILRTARLQAALSACQQDNAIAQKLAKDLTQVILPIGIALSKIKNFDRLLEKILRETKGVCNADGGTLYLREGELLKFAILLNDSLQIEINDEDSDSFPSPLRLWDEATGAPNHKHVATASALLGISIHVPDIYQVRNFDFSEIKAFDQKYGYHSISSLTIPLKNHDGDVFGVLQLINPKDPQTGDIIPFDAYMQQVAEALASLVALVLSYQDLLERQKEFLRVEDELNIGRQIQTSFLPETIPQPPGWEIVARLRPARTISGDFYDVFALEKQQHIGIVIADVCDKGVGAALFMVLIRTLIRAFAEYSLDGQTPLRSVVDFTNDYILRNHYQTNMFATLFIGMLDPATGMLRYVNSGHPAPLLLNAEGVKSHLSPTGPVIGAFPHIAFEVHQVHLKPEDMLFAFTDGITEARNANGKIFTSQRLLTCVNHAGRLTSGAALLDHVEETVQQYMAEAVQFDDVTMLTIRRNAYPYAQERSAQPFDLGDYGFRTVYFNRSVS</sequence>
<dbReference type="PROSITE" id="PS50110">
    <property type="entry name" value="RESPONSE_REGULATORY"/>
    <property type="match status" value="1"/>
</dbReference>
<evidence type="ECO:0000256" key="3">
    <source>
        <dbReference type="ARBA" id="ARBA00022801"/>
    </source>
</evidence>
<keyword evidence="2" id="KW-0418">Kinase</keyword>
<evidence type="ECO:0000313" key="7">
    <source>
        <dbReference type="Proteomes" id="UP000649604"/>
    </source>
</evidence>
<evidence type="ECO:0000259" key="5">
    <source>
        <dbReference type="PROSITE" id="PS50110"/>
    </source>
</evidence>
<dbReference type="Pfam" id="PF01590">
    <property type="entry name" value="GAF"/>
    <property type="match status" value="1"/>
</dbReference>
<evidence type="ECO:0000313" key="6">
    <source>
        <dbReference type="EMBL" id="MBD3323134.1"/>
    </source>
</evidence>
<dbReference type="GO" id="GO:0016301">
    <property type="term" value="F:kinase activity"/>
    <property type="evidence" value="ECO:0007669"/>
    <property type="project" value="UniProtKB-KW"/>
</dbReference>
<dbReference type="SMART" id="SM00448">
    <property type="entry name" value="REC"/>
    <property type="match status" value="1"/>
</dbReference>
<dbReference type="InterPro" id="IPR001932">
    <property type="entry name" value="PPM-type_phosphatase-like_dom"/>
</dbReference>
<dbReference type="GO" id="GO:0016791">
    <property type="term" value="F:phosphatase activity"/>
    <property type="evidence" value="ECO:0007669"/>
    <property type="project" value="TreeGrafter"/>
</dbReference>
<accession>A0A9D5JSD1</accession>
<comment type="caution">
    <text evidence="6">The sequence shown here is derived from an EMBL/GenBank/DDBJ whole genome shotgun (WGS) entry which is preliminary data.</text>
</comment>
<dbReference type="InterPro" id="IPR052016">
    <property type="entry name" value="Bact_Sigma-Reg"/>
</dbReference>
<dbReference type="Proteomes" id="UP000649604">
    <property type="component" value="Unassembled WGS sequence"/>
</dbReference>
<dbReference type="SUPFAM" id="SSF55781">
    <property type="entry name" value="GAF domain-like"/>
    <property type="match status" value="1"/>
</dbReference>
<dbReference type="SMART" id="SM00065">
    <property type="entry name" value="GAF"/>
    <property type="match status" value="1"/>
</dbReference>
<reference evidence="6" key="1">
    <citation type="submission" date="2019-11" db="EMBL/GenBank/DDBJ databases">
        <title>Microbial mats filling the niche in hypersaline microbial mats.</title>
        <authorList>
            <person name="Wong H.L."/>
            <person name="Macleod F.I."/>
            <person name="White R.A. III"/>
            <person name="Burns B.P."/>
        </authorList>
    </citation>
    <scope>NUCLEOTIDE SEQUENCE</scope>
    <source>
        <strain evidence="6">Rbin_158</strain>
    </source>
</reference>
<comment type="caution">
    <text evidence="4">Lacks conserved residue(s) required for the propagation of feature annotation.</text>
</comment>
<dbReference type="PANTHER" id="PTHR43156:SF2">
    <property type="entry name" value="STAGE II SPORULATION PROTEIN E"/>
    <property type="match status" value="1"/>
</dbReference>
<dbReference type="InterPro" id="IPR011006">
    <property type="entry name" value="CheY-like_superfamily"/>
</dbReference>
<dbReference type="SUPFAM" id="SSF52172">
    <property type="entry name" value="CheY-like"/>
    <property type="match status" value="1"/>
</dbReference>
<feature type="domain" description="Response regulatory" evidence="5">
    <location>
        <begin position="21"/>
        <end position="138"/>
    </location>
</feature>
<dbReference type="Gene3D" id="3.60.40.10">
    <property type="entry name" value="PPM-type phosphatase domain"/>
    <property type="match status" value="1"/>
</dbReference>
<organism evidence="6 7">
    <name type="scientific">candidate division KSB3 bacterium</name>
    <dbReference type="NCBI Taxonomy" id="2044937"/>
    <lineage>
        <taxon>Bacteria</taxon>
        <taxon>candidate division KSB3</taxon>
    </lineage>
</organism>
<proteinExistence type="predicted"/>
<dbReference type="InterPro" id="IPR001789">
    <property type="entry name" value="Sig_transdc_resp-reg_receiver"/>
</dbReference>
<evidence type="ECO:0000256" key="1">
    <source>
        <dbReference type="ARBA" id="ARBA00022679"/>
    </source>
</evidence>
<dbReference type="Gene3D" id="3.30.450.40">
    <property type="match status" value="1"/>
</dbReference>
<gene>
    <name evidence="6" type="ORF">GF339_01035</name>
</gene>
<dbReference type="Pfam" id="PF00072">
    <property type="entry name" value="Response_reg"/>
    <property type="match status" value="1"/>
</dbReference>
<name>A0A9D5JSD1_9BACT</name>
<dbReference type="SMART" id="SM00331">
    <property type="entry name" value="PP2C_SIG"/>
    <property type="match status" value="1"/>
</dbReference>
<dbReference type="EMBL" id="WJJP01000028">
    <property type="protein sequence ID" value="MBD3323134.1"/>
    <property type="molecule type" value="Genomic_DNA"/>
</dbReference>
<dbReference type="InterPro" id="IPR036457">
    <property type="entry name" value="PPM-type-like_dom_sf"/>
</dbReference>
<dbReference type="GO" id="GO:0000160">
    <property type="term" value="P:phosphorelay signal transduction system"/>
    <property type="evidence" value="ECO:0007669"/>
    <property type="project" value="InterPro"/>
</dbReference>
<dbReference type="InterPro" id="IPR029016">
    <property type="entry name" value="GAF-like_dom_sf"/>
</dbReference>
<evidence type="ECO:0000256" key="4">
    <source>
        <dbReference type="PROSITE-ProRule" id="PRU00169"/>
    </source>
</evidence>
<dbReference type="Pfam" id="PF07228">
    <property type="entry name" value="SpoIIE"/>
    <property type="match status" value="1"/>
</dbReference>
<keyword evidence="3" id="KW-0378">Hydrolase</keyword>
<evidence type="ECO:0000256" key="2">
    <source>
        <dbReference type="ARBA" id="ARBA00022777"/>
    </source>
</evidence>
<dbReference type="SUPFAM" id="SSF81606">
    <property type="entry name" value="PP2C-like"/>
    <property type="match status" value="1"/>
</dbReference>
<dbReference type="Gene3D" id="3.40.50.2300">
    <property type="match status" value="1"/>
</dbReference>
<keyword evidence="1" id="KW-0808">Transferase</keyword>
<dbReference type="PANTHER" id="PTHR43156">
    <property type="entry name" value="STAGE II SPORULATION PROTEIN E-RELATED"/>
    <property type="match status" value="1"/>
</dbReference>
<dbReference type="InterPro" id="IPR003018">
    <property type="entry name" value="GAF"/>
</dbReference>
<dbReference type="AlphaFoldDB" id="A0A9D5JSD1"/>